<dbReference type="SUPFAM" id="SSF47095">
    <property type="entry name" value="HMG-box"/>
    <property type="match status" value="1"/>
</dbReference>
<keyword evidence="5" id="KW-0112">Calmodulin-binding</keyword>
<organism evidence="15 16">
    <name type="scientific">Branchiostoma lanceolatum</name>
    <name type="common">Common lancelet</name>
    <name type="synonym">Amphioxus lanceolatum</name>
    <dbReference type="NCBI Taxonomy" id="7740"/>
    <lineage>
        <taxon>Eukaryota</taxon>
        <taxon>Metazoa</taxon>
        <taxon>Chordata</taxon>
        <taxon>Cephalochordata</taxon>
        <taxon>Leptocardii</taxon>
        <taxon>Amphioxiformes</taxon>
        <taxon>Branchiostomatidae</taxon>
        <taxon>Branchiostoma</taxon>
    </lineage>
</organism>
<feature type="region of interest" description="Disordered" evidence="13">
    <location>
        <begin position="443"/>
        <end position="462"/>
    </location>
</feature>
<dbReference type="AlphaFoldDB" id="A0A8K0A589"/>
<evidence type="ECO:0000256" key="9">
    <source>
        <dbReference type="ARBA" id="ARBA00023163"/>
    </source>
</evidence>
<dbReference type="CDD" id="cd22004">
    <property type="entry name" value="HMG-box_SOX"/>
    <property type="match status" value="1"/>
</dbReference>
<feature type="region of interest" description="Disordered" evidence="13">
    <location>
        <begin position="376"/>
        <end position="400"/>
    </location>
</feature>
<dbReference type="InterPro" id="IPR036910">
    <property type="entry name" value="HMG_box_dom_sf"/>
</dbReference>
<protein>
    <recommendedName>
        <fullName evidence="3">Sex-determining region Y protein</fullName>
    </recommendedName>
    <alternativeName>
        <fullName evidence="10">Testis-determining factor</fullName>
    </alternativeName>
</protein>
<accession>A0A8K0A589</accession>
<evidence type="ECO:0000256" key="1">
    <source>
        <dbReference type="ARBA" id="ARBA00004324"/>
    </source>
</evidence>
<dbReference type="SMART" id="SM00398">
    <property type="entry name" value="HMG"/>
    <property type="match status" value="1"/>
</dbReference>
<name>A0A8K0A589_BRALA</name>
<comment type="function">
    <text evidence="11">Transcriptional regulator that controls a genetic switch in male development. It is necessary and sufficient for initiating male sex determination by directing the development of supporting cell precursors (pre-Sertoli cells) as Sertoli rather than granulosa cells. Involved in different aspects of gene regulation including promoter activation or repression. Binds to the DNA consensus sequence 5'-[AT]AACAA[AT]-3'. SRY HMG box recognizes DNA by partial intercalation in the minor groove and promotes DNA bending. Also involved in pre-mRNA splicing. In male adult brain involved in the maintenance of motor functions of dopaminergic neurons.</text>
</comment>
<evidence type="ECO:0000313" key="16">
    <source>
        <dbReference type="Proteomes" id="UP000838412"/>
    </source>
</evidence>
<dbReference type="GO" id="GO:0007548">
    <property type="term" value="P:sex differentiation"/>
    <property type="evidence" value="ECO:0007669"/>
    <property type="project" value="UniProtKB-KW"/>
</dbReference>
<sequence length="462" mass="50887">MCSSRQTRTFPAPYCTDPFVLHVCASLPSQRVANLPATSMESSLPANRREKPGGDYVKRPLNAFMVWSRVRRAKLREEMPDLRNTEISRRLGAEWREMSAEQKLPHVQRSRQLRIEHFDMYPNYRYRPKRKVKPGSVTGPRPVADILQASRSRAPPPPPQSSVGLGYRPVPPAHPSPPGPPNACVSRVSGIPVPSALFCNFPYGYTRPSQQVFTSTTCTTTRVCPTHNKPTMYPYAYSPHPHPYPYTYHRPLTLTLPSASGTLHYIPTSLPEVDPEALTSLSGSTRQRLASFPATTPTPQFLTSVSPHSPTERSIIAVPQYSLPPMTSLMHRPTVGNETPSGSPCVSAPSDPVLKCHPLQPLASSEHSPSAQLLCTETDDDSDTESCSSPEEQGGSCRDNRLQNLRSCTGLFWATPLAAGGGRAKEKVIVESVQAIEPVSIAGMEEPRGSPGSRNQFRFEWN</sequence>
<evidence type="ECO:0000259" key="14">
    <source>
        <dbReference type="PROSITE" id="PS50118"/>
    </source>
</evidence>
<reference evidence="15" key="1">
    <citation type="submission" date="2022-01" db="EMBL/GenBank/DDBJ databases">
        <authorList>
            <person name="Braso-Vives M."/>
        </authorList>
    </citation>
    <scope>NUCLEOTIDE SEQUENCE</scope>
</reference>
<keyword evidence="8" id="KW-0010">Activator</keyword>
<evidence type="ECO:0000256" key="13">
    <source>
        <dbReference type="SAM" id="MobiDB-lite"/>
    </source>
</evidence>
<dbReference type="GO" id="GO:0000978">
    <property type="term" value="F:RNA polymerase II cis-regulatory region sequence-specific DNA binding"/>
    <property type="evidence" value="ECO:0007669"/>
    <property type="project" value="TreeGrafter"/>
</dbReference>
<keyword evidence="16" id="KW-1185">Reference proteome</keyword>
<dbReference type="Gene3D" id="1.10.30.10">
    <property type="entry name" value="High mobility group box domain"/>
    <property type="match status" value="1"/>
</dbReference>
<dbReference type="Pfam" id="PF00505">
    <property type="entry name" value="HMG_box"/>
    <property type="match status" value="1"/>
</dbReference>
<evidence type="ECO:0000256" key="12">
    <source>
        <dbReference type="PROSITE-ProRule" id="PRU00267"/>
    </source>
</evidence>
<dbReference type="GO" id="GO:0030154">
    <property type="term" value="P:cell differentiation"/>
    <property type="evidence" value="ECO:0007669"/>
    <property type="project" value="UniProtKB-KW"/>
</dbReference>
<dbReference type="InterPro" id="IPR009071">
    <property type="entry name" value="HMG_box_dom"/>
</dbReference>
<keyword evidence="7 12" id="KW-0238">DNA-binding</keyword>
<feature type="region of interest" description="Disordered" evidence="13">
    <location>
        <begin position="327"/>
        <end position="347"/>
    </location>
</feature>
<keyword evidence="12" id="KW-0539">Nucleus</keyword>
<dbReference type="PANTHER" id="PTHR10270">
    <property type="entry name" value="SOX TRANSCRIPTION FACTOR"/>
    <property type="match status" value="1"/>
</dbReference>
<evidence type="ECO:0000256" key="5">
    <source>
        <dbReference type="ARBA" id="ARBA00022860"/>
    </source>
</evidence>
<evidence type="ECO:0000256" key="2">
    <source>
        <dbReference type="ARBA" id="ARBA00005998"/>
    </source>
</evidence>
<comment type="subcellular location">
    <subcellularLocation>
        <location evidence="1">Nucleus speckle</location>
    </subcellularLocation>
</comment>
<feature type="compositionally biased region" description="Pro residues" evidence="13">
    <location>
        <begin position="169"/>
        <end position="181"/>
    </location>
</feature>
<keyword evidence="4" id="KW-0221">Differentiation</keyword>
<evidence type="ECO:0000313" key="15">
    <source>
        <dbReference type="EMBL" id="CAH1268257.1"/>
    </source>
</evidence>
<dbReference type="GO" id="GO:0005516">
    <property type="term" value="F:calmodulin binding"/>
    <property type="evidence" value="ECO:0007669"/>
    <property type="project" value="UniProtKB-KW"/>
</dbReference>
<evidence type="ECO:0000256" key="11">
    <source>
        <dbReference type="ARBA" id="ARBA00045821"/>
    </source>
</evidence>
<dbReference type="EMBL" id="OV696691">
    <property type="protein sequence ID" value="CAH1268257.1"/>
    <property type="molecule type" value="Genomic_DNA"/>
</dbReference>
<dbReference type="InterPro" id="IPR050140">
    <property type="entry name" value="SRY-related_HMG-box_TF-like"/>
</dbReference>
<keyword evidence="9" id="KW-0804">Transcription</keyword>
<comment type="similarity">
    <text evidence="2">Belongs to the SRY family.</text>
</comment>
<gene>
    <name evidence="15" type="primary">SOX4</name>
    <name evidence="15" type="ORF">BLAG_LOCUS21263</name>
</gene>
<dbReference type="OrthoDB" id="10050688at2759"/>
<evidence type="ECO:0000256" key="10">
    <source>
        <dbReference type="ARBA" id="ARBA00032498"/>
    </source>
</evidence>
<dbReference type="Proteomes" id="UP000838412">
    <property type="component" value="Chromosome 6"/>
</dbReference>
<feature type="domain" description="HMG box" evidence="14">
    <location>
        <begin position="57"/>
        <end position="125"/>
    </location>
</feature>
<dbReference type="PANTHER" id="PTHR10270:SF161">
    <property type="entry name" value="SEX-DETERMINING REGION Y PROTEIN"/>
    <property type="match status" value="1"/>
</dbReference>
<feature type="DNA-binding region" description="HMG box" evidence="12">
    <location>
        <begin position="57"/>
        <end position="125"/>
    </location>
</feature>
<evidence type="ECO:0000256" key="3">
    <source>
        <dbReference type="ARBA" id="ARBA00019052"/>
    </source>
</evidence>
<evidence type="ECO:0000256" key="4">
    <source>
        <dbReference type="ARBA" id="ARBA00022782"/>
    </source>
</evidence>
<dbReference type="GO" id="GO:0016607">
    <property type="term" value="C:nuclear speck"/>
    <property type="evidence" value="ECO:0007669"/>
    <property type="project" value="UniProtKB-SubCell"/>
</dbReference>
<evidence type="ECO:0000256" key="6">
    <source>
        <dbReference type="ARBA" id="ARBA00022928"/>
    </source>
</evidence>
<feature type="region of interest" description="Disordered" evidence="13">
    <location>
        <begin position="148"/>
        <end position="181"/>
    </location>
</feature>
<evidence type="ECO:0000256" key="7">
    <source>
        <dbReference type="ARBA" id="ARBA00023125"/>
    </source>
</evidence>
<dbReference type="GO" id="GO:0001228">
    <property type="term" value="F:DNA-binding transcription activator activity, RNA polymerase II-specific"/>
    <property type="evidence" value="ECO:0007669"/>
    <property type="project" value="TreeGrafter"/>
</dbReference>
<keyword evidence="6" id="KW-0726">Sexual differentiation</keyword>
<dbReference type="PROSITE" id="PS50118">
    <property type="entry name" value="HMG_BOX_2"/>
    <property type="match status" value="1"/>
</dbReference>
<proteinExistence type="inferred from homology"/>
<evidence type="ECO:0000256" key="8">
    <source>
        <dbReference type="ARBA" id="ARBA00023159"/>
    </source>
</evidence>